<feature type="domain" description="Ammonium transporter AmtB-like" evidence="7">
    <location>
        <begin position="6"/>
        <end position="63"/>
    </location>
</feature>
<keyword evidence="4 6" id="KW-0472">Membrane</keyword>
<dbReference type="GO" id="GO:0097272">
    <property type="term" value="P:ammonium homeostasis"/>
    <property type="evidence" value="ECO:0007669"/>
    <property type="project" value="TreeGrafter"/>
</dbReference>
<evidence type="ECO:0000313" key="8">
    <source>
        <dbReference type="EMBL" id="CAH1252753.1"/>
    </source>
</evidence>
<evidence type="ECO:0000259" key="7">
    <source>
        <dbReference type="Pfam" id="PF00909"/>
    </source>
</evidence>
<proteinExistence type="predicted"/>
<dbReference type="GO" id="GO:0008519">
    <property type="term" value="F:ammonium channel activity"/>
    <property type="evidence" value="ECO:0007669"/>
    <property type="project" value="InterPro"/>
</dbReference>
<dbReference type="Pfam" id="PF00909">
    <property type="entry name" value="Ammonium_transp"/>
    <property type="match status" value="1"/>
</dbReference>
<evidence type="ECO:0000256" key="4">
    <source>
        <dbReference type="ARBA" id="ARBA00023136"/>
    </source>
</evidence>
<comment type="subcellular location">
    <subcellularLocation>
        <location evidence="1">Membrane</location>
        <topology evidence="1">Multi-pass membrane protein</topology>
    </subcellularLocation>
</comment>
<dbReference type="AlphaFoldDB" id="A0A8J9ZGM6"/>
<evidence type="ECO:0000256" key="3">
    <source>
        <dbReference type="ARBA" id="ARBA00022989"/>
    </source>
</evidence>
<protein>
    <submittedName>
        <fullName evidence="8">Hypp1002 protein</fullName>
    </submittedName>
</protein>
<name>A0A8J9ZGM6_BRALA</name>
<sequence>MCVFGLLQGGGFYLLGIQVLAVASQIAWTVVTAYLILKLVDVTVGLRVPLDKEILGADYCEHGVGGPDRNAPEGASEDDDPQDNGSPRRDVHFLGYHGDYRPEHHRHHRDVDIEVVERKVKRRPSGGYCGHSFRQKHRVRLPKAPVSCCCHCCHCQCHRYDEVPSDCENDSDHELENVTRKKNASSCCRRLVQRCKNRQGAKEDGELRHIDTHLKDVSTNTASLNVVSQEIVTGL</sequence>
<evidence type="ECO:0000256" key="2">
    <source>
        <dbReference type="ARBA" id="ARBA00022692"/>
    </source>
</evidence>
<dbReference type="InterPro" id="IPR024041">
    <property type="entry name" value="NH4_transpt_AmtB-like_dom"/>
</dbReference>
<keyword evidence="9" id="KW-1185">Reference proteome</keyword>
<reference evidence="8" key="1">
    <citation type="submission" date="2022-01" db="EMBL/GenBank/DDBJ databases">
        <authorList>
            <person name="Braso-Vives M."/>
        </authorList>
    </citation>
    <scope>NUCLEOTIDE SEQUENCE</scope>
</reference>
<dbReference type="Gene3D" id="1.10.3430.10">
    <property type="entry name" value="Ammonium transporter AmtB like domains"/>
    <property type="match status" value="1"/>
</dbReference>
<evidence type="ECO:0000256" key="6">
    <source>
        <dbReference type="SAM" id="Phobius"/>
    </source>
</evidence>
<evidence type="ECO:0000256" key="1">
    <source>
        <dbReference type="ARBA" id="ARBA00004141"/>
    </source>
</evidence>
<dbReference type="GO" id="GO:0005886">
    <property type="term" value="C:plasma membrane"/>
    <property type="evidence" value="ECO:0007669"/>
    <property type="project" value="TreeGrafter"/>
</dbReference>
<feature type="transmembrane region" description="Helical" evidence="6">
    <location>
        <begin position="12"/>
        <end position="37"/>
    </location>
</feature>
<evidence type="ECO:0000256" key="5">
    <source>
        <dbReference type="SAM" id="MobiDB-lite"/>
    </source>
</evidence>
<dbReference type="OrthoDB" id="7221100at2759"/>
<accession>A0A8J9ZGM6</accession>
<feature type="region of interest" description="Disordered" evidence="5">
    <location>
        <begin position="65"/>
        <end position="88"/>
    </location>
</feature>
<keyword evidence="2 6" id="KW-0812">Transmembrane</keyword>
<dbReference type="EMBL" id="OV696687">
    <property type="protein sequence ID" value="CAH1252753.1"/>
    <property type="molecule type" value="Genomic_DNA"/>
</dbReference>
<dbReference type="InterPro" id="IPR029020">
    <property type="entry name" value="Ammonium/urea_transptr"/>
</dbReference>
<organism evidence="8 9">
    <name type="scientific">Branchiostoma lanceolatum</name>
    <name type="common">Common lancelet</name>
    <name type="synonym">Amphioxus lanceolatum</name>
    <dbReference type="NCBI Taxonomy" id="7740"/>
    <lineage>
        <taxon>Eukaryota</taxon>
        <taxon>Metazoa</taxon>
        <taxon>Chordata</taxon>
        <taxon>Cephalochordata</taxon>
        <taxon>Leptocardii</taxon>
        <taxon>Amphioxiformes</taxon>
        <taxon>Branchiostomatidae</taxon>
        <taxon>Branchiostoma</taxon>
    </lineage>
</organism>
<dbReference type="PANTHER" id="PTHR11730">
    <property type="entry name" value="AMMONIUM TRANSPORTER"/>
    <property type="match status" value="1"/>
</dbReference>
<keyword evidence="3 6" id="KW-1133">Transmembrane helix</keyword>
<dbReference type="Proteomes" id="UP000838412">
    <property type="component" value="Chromosome 2"/>
</dbReference>
<gene>
    <name evidence="8" type="primary">Hypp1002</name>
    <name evidence="8" type="ORF">BLAG_LOCUS12753</name>
</gene>
<dbReference type="PANTHER" id="PTHR11730:SF58">
    <property type="entry name" value="AMMONIUM TRANSPORTER"/>
    <property type="match status" value="1"/>
</dbReference>
<evidence type="ECO:0000313" key="9">
    <source>
        <dbReference type="Proteomes" id="UP000838412"/>
    </source>
</evidence>